<keyword evidence="4" id="KW-1185">Reference proteome</keyword>
<evidence type="ECO:0000256" key="1">
    <source>
        <dbReference type="SAM" id="Coils"/>
    </source>
</evidence>
<dbReference type="GO" id="GO:0005737">
    <property type="term" value="C:cytoplasm"/>
    <property type="evidence" value="ECO:0007669"/>
    <property type="project" value="TreeGrafter"/>
</dbReference>
<dbReference type="CDD" id="cd03205">
    <property type="entry name" value="GST_C_6"/>
    <property type="match status" value="1"/>
</dbReference>
<dbReference type="CDD" id="cd03049">
    <property type="entry name" value="GST_N_3"/>
    <property type="match status" value="1"/>
</dbReference>
<dbReference type="Proteomes" id="UP000471640">
    <property type="component" value="Unassembled WGS sequence"/>
</dbReference>
<dbReference type="GO" id="GO:0016740">
    <property type="term" value="F:transferase activity"/>
    <property type="evidence" value="ECO:0007669"/>
    <property type="project" value="UniProtKB-KW"/>
</dbReference>
<feature type="coiled-coil region" evidence="1">
    <location>
        <begin position="130"/>
        <end position="157"/>
    </location>
</feature>
<evidence type="ECO:0000313" key="3">
    <source>
        <dbReference type="EMBL" id="NEX20987.1"/>
    </source>
</evidence>
<dbReference type="InterPro" id="IPR036282">
    <property type="entry name" value="Glutathione-S-Trfase_C_sf"/>
</dbReference>
<dbReference type="Gene3D" id="3.40.30.10">
    <property type="entry name" value="Glutaredoxin"/>
    <property type="match status" value="1"/>
</dbReference>
<keyword evidence="1" id="KW-0175">Coiled coil</keyword>
<gene>
    <name evidence="3" type="ORF">G3480_11800</name>
</gene>
<dbReference type="RefSeq" id="WP_164654087.1">
    <property type="nucleotide sequence ID" value="NZ_JAAIJR010000041.1"/>
</dbReference>
<keyword evidence="3" id="KW-0808">Transferase</keyword>
<accession>A0A6P1DRU1</accession>
<dbReference type="AlphaFoldDB" id="A0A6P1DRU1"/>
<dbReference type="SUPFAM" id="SSF52833">
    <property type="entry name" value="Thioredoxin-like"/>
    <property type="match status" value="1"/>
</dbReference>
<evidence type="ECO:0000259" key="2">
    <source>
        <dbReference type="PROSITE" id="PS50404"/>
    </source>
</evidence>
<dbReference type="InterPro" id="IPR050983">
    <property type="entry name" value="GST_Omega/HSP26"/>
</dbReference>
<dbReference type="PANTHER" id="PTHR43968">
    <property type="match status" value="1"/>
</dbReference>
<protein>
    <submittedName>
        <fullName evidence="3">Glutathione S-transferase</fullName>
    </submittedName>
</protein>
<name>A0A6P1DRU1_9GAMM</name>
<dbReference type="InterPro" id="IPR004045">
    <property type="entry name" value="Glutathione_S-Trfase_N"/>
</dbReference>
<dbReference type="Pfam" id="PF13409">
    <property type="entry name" value="GST_N_2"/>
    <property type="match status" value="1"/>
</dbReference>
<reference evidence="4" key="1">
    <citation type="journal article" date="2020" name="Microbiol. Resour. Announc.">
        <title>Draft Genome Sequences of Thiorhodococcus mannitoliphagus and Thiorhodococcus minor, Purple Sulfur Photosynthetic Bacteria in the Gammaproteobacterial Family Chromatiaceae.</title>
        <authorList>
            <person name="Aviles F.A."/>
            <person name="Meyer T.E."/>
            <person name="Kyndt J.A."/>
        </authorList>
    </citation>
    <scope>NUCLEOTIDE SEQUENCE [LARGE SCALE GENOMIC DNA]</scope>
    <source>
        <strain evidence="4">DSM 18266</strain>
    </source>
</reference>
<proteinExistence type="predicted"/>
<sequence>MLLRNSLTSPYARKVTVLLHETGFIDQVQIETIDGWSEPEELTRENPLSMVPTLVLHDGRALFDSAVICEYLDRQQVGRPMIPRTGEMHCRVLCDQALADGIMDCAILIFIELEKRPEALRWDWWLDLKRRAIERSLDSLEQDVEALKERVDLGTIAVAAALGYLDLRGAAGEWRDTRPALADWYAEFSQRPSMIATAPPA</sequence>
<dbReference type="Gene3D" id="1.20.1050.10">
    <property type="match status" value="1"/>
</dbReference>
<dbReference type="PROSITE" id="PS50404">
    <property type="entry name" value="GST_NTER"/>
    <property type="match status" value="1"/>
</dbReference>
<comment type="caution">
    <text evidence="3">The sequence shown here is derived from an EMBL/GenBank/DDBJ whole genome shotgun (WGS) entry which is preliminary data.</text>
</comment>
<evidence type="ECO:0000313" key="4">
    <source>
        <dbReference type="Proteomes" id="UP000471640"/>
    </source>
</evidence>
<dbReference type="SUPFAM" id="SSF47616">
    <property type="entry name" value="GST C-terminal domain-like"/>
    <property type="match status" value="1"/>
</dbReference>
<reference evidence="3 4" key="2">
    <citation type="submission" date="2020-02" db="EMBL/GenBank/DDBJ databases">
        <title>Genome sequences of Thiorhodococcus mannitoliphagus and Thiorhodococcus minor, purple sulfur photosynthetic bacteria in the gammaproteobacterial family, Chromatiaceae.</title>
        <authorList>
            <person name="Aviles F.A."/>
            <person name="Meyer T.E."/>
            <person name="Kyndt J.A."/>
        </authorList>
    </citation>
    <scope>NUCLEOTIDE SEQUENCE [LARGE SCALE GENOMIC DNA]</scope>
    <source>
        <strain evidence="3 4">DSM 18266</strain>
    </source>
</reference>
<dbReference type="EMBL" id="JAAIJR010000041">
    <property type="protein sequence ID" value="NEX20987.1"/>
    <property type="molecule type" value="Genomic_DNA"/>
</dbReference>
<dbReference type="PANTHER" id="PTHR43968:SF6">
    <property type="entry name" value="GLUTATHIONE S-TRANSFERASE OMEGA"/>
    <property type="match status" value="1"/>
</dbReference>
<organism evidence="3 4">
    <name type="scientific">Thiorhodococcus mannitoliphagus</name>
    <dbReference type="NCBI Taxonomy" id="329406"/>
    <lineage>
        <taxon>Bacteria</taxon>
        <taxon>Pseudomonadati</taxon>
        <taxon>Pseudomonadota</taxon>
        <taxon>Gammaproteobacteria</taxon>
        <taxon>Chromatiales</taxon>
        <taxon>Chromatiaceae</taxon>
        <taxon>Thiorhodococcus</taxon>
    </lineage>
</organism>
<feature type="domain" description="GST N-terminal" evidence="2">
    <location>
        <begin position="1"/>
        <end position="80"/>
    </location>
</feature>
<dbReference type="InterPro" id="IPR036249">
    <property type="entry name" value="Thioredoxin-like_sf"/>
</dbReference>